<proteinExistence type="predicted"/>
<dbReference type="AlphaFoldDB" id="A0A0E9Y086"/>
<reference evidence="1" key="1">
    <citation type="submission" date="2014-11" db="EMBL/GenBank/DDBJ databases">
        <authorList>
            <person name="Amaro Gonzalez C."/>
        </authorList>
    </citation>
    <scope>NUCLEOTIDE SEQUENCE</scope>
</reference>
<organism evidence="1">
    <name type="scientific">Anguilla anguilla</name>
    <name type="common">European freshwater eel</name>
    <name type="synonym">Muraena anguilla</name>
    <dbReference type="NCBI Taxonomy" id="7936"/>
    <lineage>
        <taxon>Eukaryota</taxon>
        <taxon>Metazoa</taxon>
        <taxon>Chordata</taxon>
        <taxon>Craniata</taxon>
        <taxon>Vertebrata</taxon>
        <taxon>Euteleostomi</taxon>
        <taxon>Actinopterygii</taxon>
        <taxon>Neopterygii</taxon>
        <taxon>Teleostei</taxon>
        <taxon>Anguilliformes</taxon>
        <taxon>Anguillidae</taxon>
        <taxon>Anguilla</taxon>
    </lineage>
</organism>
<accession>A0A0E9Y086</accession>
<sequence>MKSHWFSSSASCSASLFCSSPSPCMSEVHSVRLSRNNCMMSVESL</sequence>
<dbReference type="EMBL" id="GBXM01001052">
    <property type="protein sequence ID" value="JAI07526.1"/>
    <property type="molecule type" value="Transcribed_RNA"/>
</dbReference>
<reference evidence="1" key="2">
    <citation type="journal article" date="2015" name="Fish Shellfish Immunol.">
        <title>Early steps in the European eel (Anguilla anguilla)-Vibrio vulnificus interaction in the gills: Role of the RtxA13 toxin.</title>
        <authorList>
            <person name="Callol A."/>
            <person name="Pajuelo D."/>
            <person name="Ebbesson L."/>
            <person name="Teles M."/>
            <person name="MacKenzie S."/>
            <person name="Amaro C."/>
        </authorList>
    </citation>
    <scope>NUCLEOTIDE SEQUENCE</scope>
</reference>
<name>A0A0E9Y086_ANGAN</name>
<evidence type="ECO:0000313" key="1">
    <source>
        <dbReference type="EMBL" id="JAI07526.1"/>
    </source>
</evidence>
<protein>
    <submittedName>
        <fullName evidence="1">Uncharacterized protein</fullName>
    </submittedName>
</protein>